<feature type="transmembrane region" description="Helical" evidence="1">
    <location>
        <begin position="18"/>
        <end position="39"/>
    </location>
</feature>
<dbReference type="EMBL" id="POSP01000003">
    <property type="protein sequence ID" value="PND39307.1"/>
    <property type="molecule type" value="Genomic_DNA"/>
</dbReference>
<dbReference type="Proteomes" id="UP000235916">
    <property type="component" value="Unassembled WGS sequence"/>
</dbReference>
<evidence type="ECO:0000256" key="1">
    <source>
        <dbReference type="SAM" id="Phobius"/>
    </source>
</evidence>
<dbReference type="AlphaFoldDB" id="A0A2N8L0T1"/>
<dbReference type="OrthoDB" id="1492993at2"/>
<organism evidence="2 3">
    <name type="scientific">Kinneretia aquatilis</name>
    <dbReference type="NCBI Taxonomy" id="2070761"/>
    <lineage>
        <taxon>Bacteria</taxon>
        <taxon>Pseudomonadati</taxon>
        <taxon>Pseudomonadota</taxon>
        <taxon>Betaproteobacteria</taxon>
        <taxon>Burkholderiales</taxon>
        <taxon>Sphaerotilaceae</taxon>
        <taxon>Roseateles</taxon>
    </lineage>
</organism>
<gene>
    <name evidence="2" type="ORF">C1O66_18425</name>
</gene>
<keyword evidence="1" id="KW-1133">Transmembrane helix</keyword>
<sequence length="209" mass="22761">MIDLPKLNKPEAGPAPRWFHIAVAGSMVLSSVAAIYGSWRTSQTMSALVKENTRLVMASSTPLLEFSSGNVTDGKPQLSFSVQNVGNGPARVVWFELKSDGKPVPHVAAMVDAVAPELQGKAYFTTATIAPRLISAGKEIRLFSWDRPVGSDTVSHDAWIRFDKHRQHKLSVQACYCSVLDACWISDLEGDIPKPVERCEAEGRLSPKG</sequence>
<keyword evidence="3" id="KW-1185">Reference proteome</keyword>
<keyword evidence="1" id="KW-0812">Transmembrane</keyword>
<evidence type="ECO:0000313" key="3">
    <source>
        <dbReference type="Proteomes" id="UP000235916"/>
    </source>
</evidence>
<accession>A0A2N8L0T1</accession>
<evidence type="ECO:0000313" key="2">
    <source>
        <dbReference type="EMBL" id="PND39307.1"/>
    </source>
</evidence>
<name>A0A2N8L0T1_9BURK</name>
<reference evidence="2 3" key="1">
    <citation type="submission" date="2018-01" db="EMBL/GenBank/DDBJ databases">
        <title>Draft genome sequence of Paucibacter aquatile CR182 isolated from freshwater of the Nakdong River.</title>
        <authorList>
            <person name="Choi A."/>
            <person name="Chung E.J."/>
        </authorList>
    </citation>
    <scope>NUCLEOTIDE SEQUENCE [LARGE SCALE GENOMIC DNA]</scope>
    <source>
        <strain evidence="2 3">CR182</strain>
    </source>
</reference>
<keyword evidence="1" id="KW-0472">Membrane</keyword>
<proteinExistence type="predicted"/>
<protein>
    <submittedName>
        <fullName evidence="2">Uncharacterized protein</fullName>
    </submittedName>
</protein>
<comment type="caution">
    <text evidence="2">The sequence shown here is derived from an EMBL/GenBank/DDBJ whole genome shotgun (WGS) entry which is preliminary data.</text>
</comment>
<dbReference type="RefSeq" id="WP_102769225.1">
    <property type="nucleotide sequence ID" value="NZ_CP124551.1"/>
</dbReference>